<feature type="repeat" description="ANK" evidence="3">
    <location>
        <begin position="545"/>
        <end position="577"/>
    </location>
</feature>
<dbReference type="AlphaFoldDB" id="A0A4Z1GV66"/>
<evidence type="ECO:0000313" key="7">
    <source>
        <dbReference type="Proteomes" id="UP000297814"/>
    </source>
</evidence>
<evidence type="ECO:0000259" key="4">
    <source>
        <dbReference type="Pfam" id="PF17100"/>
    </source>
</evidence>
<dbReference type="SUPFAM" id="SSF48403">
    <property type="entry name" value="Ankyrin repeat"/>
    <property type="match status" value="2"/>
</dbReference>
<protein>
    <submittedName>
        <fullName evidence="6">Uncharacterized protein</fullName>
    </submittedName>
</protein>
<dbReference type="InterPro" id="IPR055497">
    <property type="entry name" value="DUF7069"/>
</dbReference>
<feature type="domain" description="DUF7069" evidence="5">
    <location>
        <begin position="414"/>
        <end position="465"/>
    </location>
</feature>
<keyword evidence="7" id="KW-1185">Reference proteome</keyword>
<dbReference type="InterPro" id="IPR036770">
    <property type="entry name" value="Ankyrin_rpt-contain_sf"/>
</dbReference>
<evidence type="ECO:0000259" key="5">
    <source>
        <dbReference type="Pfam" id="PF23239"/>
    </source>
</evidence>
<evidence type="ECO:0000256" key="3">
    <source>
        <dbReference type="PROSITE-ProRule" id="PRU00023"/>
    </source>
</evidence>
<dbReference type="Pfam" id="PF17100">
    <property type="entry name" value="NACHT_N"/>
    <property type="match status" value="1"/>
</dbReference>
<dbReference type="PROSITE" id="PS50297">
    <property type="entry name" value="ANK_REP_REGION"/>
    <property type="match status" value="1"/>
</dbReference>
<dbReference type="Pfam" id="PF12796">
    <property type="entry name" value="Ank_2"/>
    <property type="match status" value="1"/>
</dbReference>
<dbReference type="PANTHER" id="PTHR24198:SF165">
    <property type="entry name" value="ANKYRIN REPEAT-CONTAINING PROTEIN-RELATED"/>
    <property type="match status" value="1"/>
</dbReference>
<organism evidence="6 7">
    <name type="scientific">Botrytis hyacinthi</name>
    <dbReference type="NCBI Taxonomy" id="278943"/>
    <lineage>
        <taxon>Eukaryota</taxon>
        <taxon>Fungi</taxon>
        <taxon>Dikarya</taxon>
        <taxon>Ascomycota</taxon>
        <taxon>Pezizomycotina</taxon>
        <taxon>Leotiomycetes</taxon>
        <taxon>Helotiales</taxon>
        <taxon>Sclerotiniaceae</taxon>
        <taxon>Botrytis</taxon>
    </lineage>
</organism>
<evidence type="ECO:0000256" key="1">
    <source>
        <dbReference type="ARBA" id="ARBA00022737"/>
    </source>
</evidence>
<dbReference type="InterPro" id="IPR031359">
    <property type="entry name" value="NACHT_N"/>
</dbReference>
<dbReference type="PANTHER" id="PTHR24198">
    <property type="entry name" value="ANKYRIN REPEAT AND PROTEIN KINASE DOMAIN-CONTAINING PROTEIN"/>
    <property type="match status" value="1"/>
</dbReference>
<dbReference type="SMART" id="SM00248">
    <property type="entry name" value="ANK"/>
    <property type="match status" value="4"/>
</dbReference>
<dbReference type="Gene3D" id="1.25.40.20">
    <property type="entry name" value="Ankyrin repeat-containing domain"/>
    <property type="match status" value="2"/>
</dbReference>
<dbReference type="Pfam" id="PF23239">
    <property type="entry name" value="DUF7069"/>
    <property type="match status" value="1"/>
</dbReference>
<dbReference type="InterPro" id="IPR002110">
    <property type="entry name" value="Ankyrin_rpt"/>
</dbReference>
<comment type="caution">
    <text evidence="6">The sequence shown here is derived from an EMBL/GenBank/DDBJ whole genome shotgun (WGS) entry which is preliminary data.</text>
</comment>
<dbReference type="PROSITE" id="PS50088">
    <property type="entry name" value="ANK_REPEAT"/>
    <property type="match status" value="1"/>
</dbReference>
<name>A0A4Z1GV66_9HELO</name>
<dbReference type="EMBL" id="PQXK01000061">
    <property type="protein sequence ID" value="TGO39060.1"/>
    <property type="molecule type" value="Genomic_DNA"/>
</dbReference>
<feature type="domain" description="NWD NACHT-NTPase N-terminal" evidence="4">
    <location>
        <begin position="114"/>
        <end position="246"/>
    </location>
</feature>
<keyword evidence="2 3" id="KW-0040">ANK repeat</keyword>
<proteinExistence type="predicted"/>
<evidence type="ECO:0000313" key="6">
    <source>
        <dbReference type="EMBL" id="TGO39060.1"/>
    </source>
</evidence>
<evidence type="ECO:0000256" key="2">
    <source>
        <dbReference type="ARBA" id="ARBA00023043"/>
    </source>
</evidence>
<dbReference type="Proteomes" id="UP000297814">
    <property type="component" value="Unassembled WGS sequence"/>
</dbReference>
<sequence>MGSCRYHGVKGQIPTSKGLYLVESTITSASPSTSTSESLLGATSNAANFTAGVQSSREPESATNIPIVRTKSHGTKQLYKSKDLWLQACDTLKPQEPELAKLDGFTIPSSRSGEKIEKVVKVVIAAKTFIGSTLESEPHAAIAWAGVSIFLPVKKAGCREGLEKIPPLIDRYAFLEDSIWDPTSIDEHRSSAVKLQLRKAIVQVYTKILLYEARVIVQFCGNSVTGYFRDALKLNNWTTMFKEMNELDHQCGDLIYTIDRDLNRKTVEKQQTLLAKALDESKSSQKARECQECFHWAKNNIEIANLAHGIWDIMKDISMGPSSRNMIFVLDALDECDASERKFFLKQLEAMYRVTVPDIVAHSSSSSLSDVLLESHVTVDSRTSKIYTGPPNLKVKFLITRIRLAGEDTTATIKEEINLVIDAEVDKLKLPSKADTRLRSRLKDIEHRTYLWLYLIMDTIRLRAKASRQSKTFERILDAELLSTIDEASAVYMVSSLFRREVPSKTPPGYRLYDLERAESLGLLDISKALLATSLSQSELNQFWRKETALTFAISNGEYEITELLINAGANINDIDSDEQIKSALEIALENNRENIISLLLDNKAVVNAALITAAQNWIPGMLPQDLFGLILARDGAFEPSIRARLLDAIMTERSRYLSSYLTRDVKLVLSYPTKSSPPGQLGLGEHLKLVRARGASLDKESRGSAFYSAIYSGNVKCVEFFLREDPHLATLYINGKENIWPLTTAPLNRDYNMVRCFLTQGADIDHGTGNMTSYDRDCYYSDILIATIHEGISNMEIKIKGGLLDTLSTQQLQQAINYGLDIDMELKGKTKPEKYHL</sequence>
<accession>A0A4Z1GV66</accession>
<reference evidence="6 7" key="1">
    <citation type="submission" date="2017-12" db="EMBL/GenBank/DDBJ databases">
        <title>Comparative genomics of Botrytis spp.</title>
        <authorList>
            <person name="Valero-Jimenez C.A."/>
            <person name="Tapia P."/>
            <person name="Veloso J."/>
            <person name="Silva-Moreno E."/>
            <person name="Staats M."/>
            <person name="Valdes J.H."/>
            <person name="Van Kan J.A.L."/>
        </authorList>
    </citation>
    <scope>NUCLEOTIDE SEQUENCE [LARGE SCALE GENOMIC DNA]</scope>
    <source>
        <strain evidence="6 7">Bh0001</strain>
    </source>
</reference>
<gene>
    <name evidence="6" type="ORF">BHYA_0061g00150</name>
</gene>
<keyword evidence="1" id="KW-0677">Repeat</keyword>